<evidence type="ECO:0000256" key="1">
    <source>
        <dbReference type="SAM" id="MobiDB-lite"/>
    </source>
</evidence>
<dbReference type="PANTHER" id="PTHR10688">
    <property type="entry name" value="PWWP DOMAIN-CONTAINING PROTEIN"/>
    <property type="match status" value="1"/>
</dbReference>
<feature type="compositionally biased region" description="Basic residues" evidence="1">
    <location>
        <begin position="32"/>
        <end position="44"/>
    </location>
</feature>
<sequence length="536" mass="60208">MATPGVDSMVREKHFSGRRDRKLSAMNPNEKSKRRRKSEKKKMSRVSRFETGDFDWAKAFPYTWWPGRVYLRGVSTVSVAFFGCDKTRRFCVTDVRDFEEDYPQMIRTVEARLEDEIDRVLGEFGKSVERKGLSGFRAEEVLGFVKEMAVSTWVGDSGAARVARLAGQVGVYRARTNFGSDLEGTQVEKSSNPLSEDEISNLNEDVKDLHNKQEDSQAADSGVEACEDDENEVVDLCRDDDSLIHPDGGAEGNNDDEDDGTCENLHKVLWHLHSVASNQYSLKAESLRFVIPEILNYREMLYQHKNDIASPDDTSEHIREPEMSSLSEVDELRHPSKNGNVKMCSVHMNDSGAESNTSCGVVHNMLMRIHCLALDPFCLGRKKLRSICQEVLVFRKLVYLNVPDLPHSNSTPKYGFMNEFDEKGSADKIQGMREVSGIKESLCLSTEVTRTFPGEKVNIASDLDRKSLLTLPFNGGDERPFLQQKSMVRPVGHMENGSSSAPKLCRNLTLPINGFMEGRGKGKGSLINPLRLIHPS</sequence>
<keyword evidence="4" id="KW-1185">Reference proteome</keyword>
<reference evidence="3" key="1">
    <citation type="journal article" date="2023" name="Nat. Commun.">
        <title>Diploid and tetraploid genomes of Acorus and the evolution of monocots.</title>
        <authorList>
            <person name="Ma L."/>
            <person name="Liu K.W."/>
            <person name="Li Z."/>
            <person name="Hsiao Y.Y."/>
            <person name="Qi Y."/>
            <person name="Fu T."/>
            <person name="Tang G.D."/>
            <person name="Zhang D."/>
            <person name="Sun W.H."/>
            <person name="Liu D.K."/>
            <person name="Li Y."/>
            <person name="Chen G.Z."/>
            <person name="Liu X.D."/>
            <person name="Liao X.Y."/>
            <person name="Jiang Y.T."/>
            <person name="Yu X."/>
            <person name="Hao Y."/>
            <person name="Huang J."/>
            <person name="Zhao X.W."/>
            <person name="Ke S."/>
            <person name="Chen Y.Y."/>
            <person name="Wu W.L."/>
            <person name="Hsu J.L."/>
            <person name="Lin Y.F."/>
            <person name="Huang M.D."/>
            <person name="Li C.Y."/>
            <person name="Huang L."/>
            <person name="Wang Z.W."/>
            <person name="Zhao X."/>
            <person name="Zhong W.Y."/>
            <person name="Peng D.H."/>
            <person name="Ahmad S."/>
            <person name="Lan S."/>
            <person name="Zhang J.S."/>
            <person name="Tsai W.C."/>
            <person name="Van de Peer Y."/>
            <person name="Liu Z.J."/>
        </authorList>
    </citation>
    <scope>NUCLEOTIDE SEQUENCE</scope>
    <source>
        <strain evidence="3">CP</strain>
    </source>
</reference>
<dbReference type="AlphaFoldDB" id="A0AAV9F0I0"/>
<dbReference type="SUPFAM" id="SSF63748">
    <property type="entry name" value="Tudor/PWWP/MBT"/>
    <property type="match status" value="1"/>
</dbReference>
<accession>A0AAV9F0I0</accession>
<evidence type="ECO:0000259" key="2">
    <source>
        <dbReference type="PROSITE" id="PS50812"/>
    </source>
</evidence>
<evidence type="ECO:0000313" key="3">
    <source>
        <dbReference type="EMBL" id="KAK1318987.1"/>
    </source>
</evidence>
<dbReference type="EMBL" id="JAUJYO010000004">
    <property type="protein sequence ID" value="KAK1318987.1"/>
    <property type="molecule type" value="Genomic_DNA"/>
</dbReference>
<dbReference type="CDD" id="cd05162">
    <property type="entry name" value="PWWP"/>
    <property type="match status" value="1"/>
</dbReference>
<feature type="region of interest" description="Disordered" evidence="1">
    <location>
        <begin position="1"/>
        <end position="44"/>
    </location>
</feature>
<dbReference type="PROSITE" id="PS50812">
    <property type="entry name" value="PWWP"/>
    <property type="match status" value="1"/>
</dbReference>
<feature type="domain" description="PWWP" evidence="2">
    <location>
        <begin position="51"/>
        <end position="101"/>
    </location>
</feature>
<proteinExistence type="predicted"/>
<dbReference type="PANTHER" id="PTHR10688:SF2">
    <property type="entry name" value="PWWP DOMAIN-CONTAINING PROTEIN"/>
    <property type="match status" value="1"/>
</dbReference>
<protein>
    <recommendedName>
        <fullName evidence="2">PWWP domain-containing protein</fullName>
    </recommendedName>
</protein>
<name>A0AAV9F0I0_ACOCL</name>
<dbReference type="Proteomes" id="UP001180020">
    <property type="component" value="Unassembled WGS sequence"/>
</dbReference>
<dbReference type="Gene3D" id="2.30.30.140">
    <property type="match status" value="1"/>
</dbReference>
<reference evidence="3" key="2">
    <citation type="submission" date="2023-06" db="EMBL/GenBank/DDBJ databases">
        <authorList>
            <person name="Ma L."/>
            <person name="Liu K.-W."/>
            <person name="Li Z."/>
            <person name="Hsiao Y.-Y."/>
            <person name="Qi Y."/>
            <person name="Fu T."/>
            <person name="Tang G."/>
            <person name="Zhang D."/>
            <person name="Sun W.-H."/>
            <person name="Liu D.-K."/>
            <person name="Li Y."/>
            <person name="Chen G.-Z."/>
            <person name="Liu X.-D."/>
            <person name="Liao X.-Y."/>
            <person name="Jiang Y.-T."/>
            <person name="Yu X."/>
            <person name="Hao Y."/>
            <person name="Huang J."/>
            <person name="Zhao X.-W."/>
            <person name="Ke S."/>
            <person name="Chen Y.-Y."/>
            <person name="Wu W.-L."/>
            <person name="Hsu J.-L."/>
            <person name="Lin Y.-F."/>
            <person name="Huang M.-D."/>
            <person name="Li C.-Y."/>
            <person name="Huang L."/>
            <person name="Wang Z.-W."/>
            <person name="Zhao X."/>
            <person name="Zhong W.-Y."/>
            <person name="Peng D.-H."/>
            <person name="Ahmad S."/>
            <person name="Lan S."/>
            <person name="Zhang J.-S."/>
            <person name="Tsai W.-C."/>
            <person name="Van De Peer Y."/>
            <person name="Liu Z.-J."/>
        </authorList>
    </citation>
    <scope>NUCLEOTIDE SEQUENCE</scope>
    <source>
        <strain evidence="3">CP</strain>
        <tissue evidence="3">Leaves</tissue>
    </source>
</reference>
<dbReference type="InterPro" id="IPR052657">
    <property type="entry name" value="PDP_family_Arabidopsis"/>
</dbReference>
<gene>
    <name evidence="3" type="ORF">QJS10_CPB04g00533</name>
</gene>
<feature type="compositionally biased region" description="Basic and acidic residues" evidence="1">
    <location>
        <begin position="9"/>
        <end position="18"/>
    </location>
</feature>
<comment type="caution">
    <text evidence="3">The sequence shown here is derived from an EMBL/GenBank/DDBJ whole genome shotgun (WGS) entry which is preliminary data.</text>
</comment>
<organism evidence="3 4">
    <name type="scientific">Acorus calamus</name>
    <name type="common">Sweet flag</name>
    <dbReference type="NCBI Taxonomy" id="4465"/>
    <lineage>
        <taxon>Eukaryota</taxon>
        <taxon>Viridiplantae</taxon>
        <taxon>Streptophyta</taxon>
        <taxon>Embryophyta</taxon>
        <taxon>Tracheophyta</taxon>
        <taxon>Spermatophyta</taxon>
        <taxon>Magnoliopsida</taxon>
        <taxon>Liliopsida</taxon>
        <taxon>Acoraceae</taxon>
        <taxon>Acorus</taxon>
    </lineage>
</organism>
<dbReference type="InterPro" id="IPR000313">
    <property type="entry name" value="PWWP_dom"/>
</dbReference>
<evidence type="ECO:0000313" key="4">
    <source>
        <dbReference type="Proteomes" id="UP001180020"/>
    </source>
</evidence>